<accession>A0AAV1IY59</accession>
<evidence type="ECO:0000313" key="1">
    <source>
        <dbReference type="EMBL" id="CAK1541043.1"/>
    </source>
</evidence>
<evidence type="ECO:0000313" key="2">
    <source>
        <dbReference type="Proteomes" id="UP001497472"/>
    </source>
</evidence>
<keyword evidence="2" id="KW-1185">Reference proteome</keyword>
<proteinExistence type="predicted"/>
<organism evidence="1 2">
    <name type="scientific">Leptosia nina</name>
    <dbReference type="NCBI Taxonomy" id="320188"/>
    <lineage>
        <taxon>Eukaryota</taxon>
        <taxon>Metazoa</taxon>
        <taxon>Ecdysozoa</taxon>
        <taxon>Arthropoda</taxon>
        <taxon>Hexapoda</taxon>
        <taxon>Insecta</taxon>
        <taxon>Pterygota</taxon>
        <taxon>Neoptera</taxon>
        <taxon>Endopterygota</taxon>
        <taxon>Lepidoptera</taxon>
        <taxon>Glossata</taxon>
        <taxon>Ditrysia</taxon>
        <taxon>Papilionoidea</taxon>
        <taxon>Pieridae</taxon>
        <taxon>Pierinae</taxon>
        <taxon>Leptosia</taxon>
    </lineage>
</organism>
<comment type="caution">
    <text evidence="1">The sequence shown here is derived from an EMBL/GenBank/DDBJ whole genome shotgun (WGS) entry which is preliminary data.</text>
</comment>
<sequence>MALEKSVNDSSISTSLMCDLGKRSSRLNNTAYFACKVKMLKRRTHPGTVWESKSFKAHIPKTTMHLNAGCC</sequence>
<protein>
    <submittedName>
        <fullName evidence="1">Uncharacterized protein</fullName>
    </submittedName>
</protein>
<gene>
    <name evidence="1" type="ORF">LNINA_LOCUS1056</name>
</gene>
<reference evidence="1 2" key="1">
    <citation type="submission" date="2023-11" db="EMBL/GenBank/DDBJ databases">
        <authorList>
            <person name="Okamura Y."/>
        </authorList>
    </citation>
    <scope>NUCLEOTIDE SEQUENCE [LARGE SCALE GENOMIC DNA]</scope>
</reference>
<name>A0AAV1IY59_9NEOP</name>
<dbReference type="EMBL" id="CAVLEF010000002">
    <property type="protein sequence ID" value="CAK1541043.1"/>
    <property type="molecule type" value="Genomic_DNA"/>
</dbReference>
<dbReference type="Proteomes" id="UP001497472">
    <property type="component" value="Unassembled WGS sequence"/>
</dbReference>
<dbReference type="AlphaFoldDB" id="A0AAV1IY59"/>